<dbReference type="Pfam" id="PF07681">
    <property type="entry name" value="DoxX"/>
    <property type="match status" value="1"/>
</dbReference>
<sequence length="134" mass="15027">MLNPFPELLTYSLLGPFLLRIILAFIFVNLGILKFRGEKERWIASFETLGLRPTSLFVPLYGLLQVIGGILLLIGLWTQVAVLAFVIFTGIELYIEWKAGKILKRDLVFYLLLFVISLSLLLTGAGAFAIDIPL</sequence>
<evidence type="ECO:0000256" key="4">
    <source>
        <dbReference type="ARBA" id="ARBA00022692"/>
    </source>
</evidence>
<keyword evidence="4 7" id="KW-0812">Transmembrane</keyword>
<organism evidence="8 9">
    <name type="scientific">Candidatus Zambryskibacteria bacterium CG_4_9_14_3_um_filter_42_15</name>
    <dbReference type="NCBI Taxonomy" id="1975112"/>
    <lineage>
        <taxon>Bacteria</taxon>
        <taxon>Candidatus Zambryskiibacteriota</taxon>
    </lineage>
</organism>
<dbReference type="AlphaFoldDB" id="A0A2M7WSK4"/>
<dbReference type="GO" id="GO:0005886">
    <property type="term" value="C:plasma membrane"/>
    <property type="evidence" value="ECO:0007669"/>
    <property type="project" value="UniProtKB-SubCell"/>
</dbReference>
<name>A0A2M7WSK4_9BACT</name>
<feature type="transmembrane region" description="Helical" evidence="7">
    <location>
        <begin position="80"/>
        <end position="95"/>
    </location>
</feature>
<dbReference type="InterPro" id="IPR051907">
    <property type="entry name" value="DoxX-like_oxidoreductase"/>
</dbReference>
<keyword evidence="5 7" id="KW-1133">Transmembrane helix</keyword>
<dbReference type="InterPro" id="IPR032808">
    <property type="entry name" value="DoxX"/>
</dbReference>
<proteinExistence type="inferred from homology"/>
<evidence type="ECO:0000313" key="8">
    <source>
        <dbReference type="EMBL" id="PJA32990.1"/>
    </source>
</evidence>
<reference evidence="9" key="1">
    <citation type="submission" date="2017-09" db="EMBL/GenBank/DDBJ databases">
        <title>Depth-based differentiation of microbial function through sediment-hosted aquifers and enrichment of novel symbionts in the deep terrestrial subsurface.</title>
        <authorList>
            <person name="Probst A.J."/>
            <person name="Ladd B."/>
            <person name="Jarett J.K."/>
            <person name="Geller-Mcgrath D.E."/>
            <person name="Sieber C.M.K."/>
            <person name="Emerson J.B."/>
            <person name="Anantharaman K."/>
            <person name="Thomas B.C."/>
            <person name="Malmstrom R."/>
            <person name="Stieglmeier M."/>
            <person name="Klingl A."/>
            <person name="Woyke T."/>
            <person name="Ryan C.M."/>
            <person name="Banfield J.F."/>
        </authorList>
    </citation>
    <scope>NUCLEOTIDE SEQUENCE [LARGE SCALE GENOMIC DNA]</scope>
</reference>
<gene>
    <name evidence="8" type="ORF">CO185_00990</name>
</gene>
<evidence type="ECO:0000256" key="3">
    <source>
        <dbReference type="ARBA" id="ARBA00022475"/>
    </source>
</evidence>
<feature type="transmembrane region" description="Helical" evidence="7">
    <location>
        <begin position="12"/>
        <end position="33"/>
    </location>
</feature>
<evidence type="ECO:0008006" key="10">
    <source>
        <dbReference type="Google" id="ProtNLM"/>
    </source>
</evidence>
<keyword evidence="3" id="KW-1003">Cell membrane</keyword>
<dbReference type="PANTHER" id="PTHR33452">
    <property type="entry name" value="OXIDOREDUCTASE CATD-RELATED"/>
    <property type="match status" value="1"/>
</dbReference>
<dbReference type="Proteomes" id="UP000230758">
    <property type="component" value="Unassembled WGS sequence"/>
</dbReference>
<comment type="subcellular location">
    <subcellularLocation>
        <location evidence="1">Cell membrane</location>
        <topology evidence="1">Multi-pass membrane protein</topology>
    </subcellularLocation>
</comment>
<evidence type="ECO:0000256" key="1">
    <source>
        <dbReference type="ARBA" id="ARBA00004651"/>
    </source>
</evidence>
<comment type="caution">
    <text evidence="8">The sequence shown here is derived from an EMBL/GenBank/DDBJ whole genome shotgun (WGS) entry which is preliminary data.</text>
</comment>
<dbReference type="EMBL" id="PFXF01000015">
    <property type="protein sequence ID" value="PJA32990.1"/>
    <property type="molecule type" value="Genomic_DNA"/>
</dbReference>
<comment type="similarity">
    <text evidence="2">Belongs to the DoxX family.</text>
</comment>
<protein>
    <recommendedName>
        <fullName evidence="10">DoxX family protein</fullName>
    </recommendedName>
</protein>
<accession>A0A2M7WSK4</accession>
<evidence type="ECO:0000313" key="9">
    <source>
        <dbReference type="Proteomes" id="UP000230758"/>
    </source>
</evidence>
<dbReference type="PANTHER" id="PTHR33452:SF1">
    <property type="entry name" value="INNER MEMBRANE PROTEIN YPHA-RELATED"/>
    <property type="match status" value="1"/>
</dbReference>
<evidence type="ECO:0000256" key="7">
    <source>
        <dbReference type="SAM" id="Phobius"/>
    </source>
</evidence>
<keyword evidence="6 7" id="KW-0472">Membrane</keyword>
<evidence type="ECO:0000256" key="5">
    <source>
        <dbReference type="ARBA" id="ARBA00022989"/>
    </source>
</evidence>
<evidence type="ECO:0000256" key="2">
    <source>
        <dbReference type="ARBA" id="ARBA00006679"/>
    </source>
</evidence>
<feature type="transmembrane region" description="Helical" evidence="7">
    <location>
        <begin position="107"/>
        <end position="130"/>
    </location>
</feature>
<feature type="transmembrane region" description="Helical" evidence="7">
    <location>
        <begin position="54"/>
        <end position="74"/>
    </location>
</feature>
<evidence type="ECO:0000256" key="6">
    <source>
        <dbReference type="ARBA" id="ARBA00023136"/>
    </source>
</evidence>